<name>A0A2J6SAQ1_HYAVF</name>
<organism evidence="1 2">
    <name type="scientific">Hyaloscypha variabilis (strain UAMH 11265 / GT02V1 / F)</name>
    <name type="common">Meliniomyces variabilis</name>
    <dbReference type="NCBI Taxonomy" id="1149755"/>
    <lineage>
        <taxon>Eukaryota</taxon>
        <taxon>Fungi</taxon>
        <taxon>Dikarya</taxon>
        <taxon>Ascomycota</taxon>
        <taxon>Pezizomycotina</taxon>
        <taxon>Leotiomycetes</taxon>
        <taxon>Helotiales</taxon>
        <taxon>Hyaloscyphaceae</taxon>
        <taxon>Hyaloscypha</taxon>
        <taxon>Hyaloscypha variabilis</taxon>
    </lineage>
</organism>
<dbReference type="AlphaFoldDB" id="A0A2J6SAQ1"/>
<dbReference type="EMBL" id="KZ613938">
    <property type="protein sequence ID" value="PMD47841.1"/>
    <property type="molecule type" value="Genomic_DNA"/>
</dbReference>
<gene>
    <name evidence="1" type="ORF">L207DRAFT_628417</name>
</gene>
<protein>
    <submittedName>
        <fullName evidence="1">Uncharacterized protein</fullName>
    </submittedName>
</protein>
<sequence length="172" mass="18349">MAPRTTFYRQAQISRTAPLLSAAQPFKNAQVLSPANPMRATSTATTTGLPQRILPTSAAAALLSVQTETTNPSWAVPYPISATIKQLPRCAPAATLGHLSPTSTTIAAITFPGLRPTSTMIERTRMVTNGSAPVLATTFAGAGLMYLEALNNRPLKFQNTRHRLGGPRLSFF</sequence>
<dbReference type="Proteomes" id="UP000235786">
    <property type="component" value="Unassembled WGS sequence"/>
</dbReference>
<reference evidence="1 2" key="1">
    <citation type="submission" date="2016-04" db="EMBL/GenBank/DDBJ databases">
        <title>A degradative enzymes factory behind the ericoid mycorrhizal symbiosis.</title>
        <authorList>
            <consortium name="DOE Joint Genome Institute"/>
            <person name="Martino E."/>
            <person name="Morin E."/>
            <person name="Grelet G."/>
            <person name="Kuo A."/>
            <person name="Kohler A."/>
            <person name="Daghino S."/>
            <person name="Barry K."/>
            <person name="Choi C."/>
            <person name="Cichocki N."/>
            <person name="Clum A."/>
            <person name="Copeland A."/>
            <person name="Hainaut M."/>
            <person name="Haridas S."/>
            <person name="Labutti K."/>
            <person name="Lindquist E."/>
            <person name="Lipzen A."/>
            <person name="Khouja H.-R."/>
            <person name="Murat C."/>
            <person name="Ohm R."/>
            <person name="Olson A."/>
            <person name="Spatafora J."/>
            <person name="Veneault-Fourrey C."/>
            <person name="Henrissat B."/>
            <person name="Grigoriev I."/>
            <person name="Martin F."/>
            <person name="Perotto S."/>
        </authorList>
    </citation>
    <scope>NUCLEOTIDE SEQUENCE [LARGE SCALE GENOMIC DNA]</scope>
    <source>
        <strain evidence="1 2">F</strain>
    </source>
</reference>
<evidence type="ECO:0000313" key="1">
    <source>
        <dbReference type="EMBL" id="PMD47841.1"/>
    </source>
</evidence>
<keyword evidence="2" id="KW-1185">Reference proteome</keyword>
<accession>A0A2J6SAQ1</accession>
<evidence type="ECO:0000313" key="2">
    <source>
        <dbReference type="Proteomes" id="UP000235786"/>
    </source>
</evidence>
<proteinExistence type="predicted"/>